<evidence type="ECO:0000313" key="2">
    <source>
        <dbReference type="EMBL" id="KAL0634982.1"/>
    </source>
</evidence>
<gene>
    <name evidence="2" type="ORF">Q9L58_006100</name>
</gene>
<feature type="transmembrane region" description="Helical" evidence="1">
    <location>
        <begin position="65"/>
        <end position="86"/>
    </location>
</feature>
<protein>
    <submittedName>
        <fullName evidence="2">Uncharacterized protein</fullName>
    </submittedName>
</protein>
<evidence type="ECO:0000313" key="3">
    <source>
        <dbReference type="Proteomes" id="UP001447188"/>
    </source>
</evidence>
<dbReference type="Proteomes" id="UP001447188">
    <property type="component" value="Unassembled WGS sequence"/>
</dbReference>
<reference evidence="2 3" key="1">
    <citation type="submission" date="2024-02" db="EMBL/GenBank/DDBJ databases">
        <title>Discinaceae phylogenomics.</title>
        <authorList>
            <person name="Dirks A.C."/>
            <person name="James T.Y."/>
        </authorList>
    </citation>
    <scope>NUCLEOTIDE SEQUENCE [LARGE SCALE GENOMIC DNA]</scope>
    <source>
        <strain evidence="2 3">ACD0624</strain>
    </source>
</reference>
<keyword evidence="3" id="KW-1185">Reference proteome</keyword>
<dbReference type="EMBL" id="JBBBZM010000080">
    <property type="protein sequence ID" value="KAL0634982.1"/>
    <property type="molecule type" value="Genomic_DNA"/>
</dbReference>
<sequence>MTIHAIFSPRFGLPSNAVKSLLFDISAIFLQLTVMKLFTILSYHGDAFTPFLIFSEPLLQQLLYIFHRGSFLVLSFVVLFHAAGFWDTMLWGLDRPGIILGAHRVDAATAANHRRQTPPYAVSSQSIHNIHSDIGSGLWEGVNITLAGIVAAGTPAIATSPKWSGSQFPGARIYLDDEGWSVSIDLLKNVVASFACPESYPDVMDVSWECEYDYRNNSRTPTDYLVDSFALPNVWWSNAQGFVEYETLNPEPGMNPWEALGTGGGTVMMKMVFALTRERRRHTFMVSAMKTTLLAPVESRIQIAEVRDLVERTWRARDGAALLEHDVDAVGRLLDGGMTGLVMGRQHADGYKVTSRVYSLLAPLTNVGIRLFTAFQILDSNLTLINSETVDVAPTPFEDCDTWYRNDAYGGVVTGSNCIVAERGNGKTAVFQGQADTLAVFVLQGVLGKKRAGTAAAALNDTAWSWVQENDDFLDSLVLSRAYIVGGNAGAVKIDVNTLRPALSMLQILLMVLPPLWFLVAWGVVLGWVGGHYQVSLLTNLVATTHEGLDGAKPDFMTKIPKMGLVLAGGRVHLGTRTGVFFHSERDGLREGEGEGDWRVLQRQEVKQSSDNPGPVYHTVGI</sequence>
<feature type="transmembrane region" description="Helical" evidence="1">
    <location>
        <begin position="508"/>
        <end position="529"/>
    </location>
</feature>
<name>A0ABR3GGD0_9PEZI</name>
<keyword evidence="1" id="KW-0812">Transmembrane</keyword>
<keyword evidence="1" id="KW-0472">Membrane</keyword>
<proteinExistence type="predicted"/>
<feature type="transmembrane region" description="Helical" evidence="1">
    <location>
        <begin position="21"/>
        <end position="45"/>
    </location>
</feature>
<keyword evidence="1" id="KW-1133">Transmembrane helix</keyword>
<comment type="caution">
    <text evidence="2">The sequence shown here is derived from an EMBL/GenBank/DDBJ whole genome shotgun (WGS) entry which is preliminary data.</text>
</comment>
<evidence type="ECO:0000256" key="1">
    <source>
        <dbReference type="SAM" id="Phobius"/>
    </source>
</evidence>
<accession>A0ABR3GGD0</accession>
<organism evidence="2 3">
    <name type="scientific">Discina gigas</name>
    <dbReference type="NCBI Taxonomy" id="1032678"/>
    <lineage>
        <taxon>Eukaryota</taxon>
        <taxon>Fungi</taxon>
        <taxon>Dikarya</taxon>
        <taxon>Ascomycota</taxon>
        <taxon>Pezizomycotina</taxon>
        <taxon>Pezizomycetes</taxon>
        <taxon>Pezizales</taxon>
        <taxon>Discinaceae</taxon>
        <taxon>Discina</taxon>
    </lineage>
</organism>